<dbReference type="Proteomes" id="UP000664601">
    <property type="component" value="Unassembled WGS sequence"/>
</dbReference>
<sequence>MKTQKSGRILLVVYLLVLVWILLFKLAFSWSDLQGILNNGRSINLIPFQASAIVNGKISLTEIFYNFVVFLPFGGLLGIAVKNRSFLSKCFLIAGFSLTIEVLQFILGVGATDITDLLVNTAGGITGLLIYQLLRRIFSETKLDRFLTILGTILFILCLGFILFIMIYNMIL</sequence>
<dbReference type="InterPro" id="IPR053150">
    <property type="entry name" value="Teicoplanin_resist-assoc"/>
</dbReference>
<feature type="domain" description="VanZ-like" evidence="2">
    <location>
        <begin position="12"/>
        <end position="134"/>
    </location>
</feature>
<keyword evidence="1" id="KW-1133">Transmembrane helix</keyword>
<feature type="transmembrane region" description="Helical" evidence="1">
    <location>
        <begin position="90"/>
        <end position="111"/>
    </location>
</feature>
<gene>
    <name evidence="3" type="ORF">JZO70_20250</name>
</gene>
<dbReference type="PANTHER" id="PTHR36834">
    <property type="entry name" value="MEMBRANE PROTEIN-RELATED"/>
    <property type="match status" value="1"/>
</dbReference>
<keyword evidence="1" id="KW-0812">Transmembrane</keyword>
<evidence type="ECO:0000256" key="1">
    <source>
        <dbReference type="SAM" id="Phobius"/>
    </source>
</evidence>
<reference evidence="3 4" key="1">
    <citation type="submission" date="2021-03" db="EMBL/GenBank/DDBJ databases">
        <title>Enterococcal diversity collection.</title>
        <authorList>
            <person name="Gilmore M.S."/>
            <person name="Schwartzman J."/>
            <person name="Van Tyne D."/>
            <person name="Martin M."/>
            <person name="Earl A.M."/>
            <person name="Manson A.L."/>
            <person name="Straub T."/>
            <person name="Salamzade R."/>
            <person name="Saavedra J."/>
            <person name="Lebreton F."/>
            <person name="Prichula J."/>
            <person name="Schaufler K."/>
            <person name="Gaca A."/>
            <person name="Sgardioli B."/>
            <person name="Wagenaar J."/>
            <person name="Strong T."/>
        </authorList>
    </citation>
    <scope>NUCLEOTIDE SEQUENCE [LARGE SCALE GENOMIC DNA]</scope>
    <source>
        <strain evidence="3 4">669A</strain>
    </source>
</reference>
<dbReference type="PANTHER" id="PTHR36834:SF2">
    <property type="entry name" value="MEMBRANE PROTEIN"/>
    <property type="match status" value="1"/>
</dbReference>
<dbReference type="EMBL" id="JAFREM010000033">
    <property type="protein sequence ID" value="MBO1308517.1"/>
    <property type="molecule type" value="Genomic_DNA"/>
</dbReference>
<feature type="transmembrane region" description="Helical" evidence="1">
    <location>
        <begin position="146"/>
        <end position="171"/>
    </location>
</feature>
<evidence type="ECO:0000259" key="2">
    <source>
        <dbReference type="Pfam" id="PF04892"/>
    </source>
</evidence>
<accession>A0ABS3LFU9</accession>
<evidence type="ECO:0000313" key="3">
    <source>
        <dbReference type="EMBL" id="MBO1308517.1"/>
    </source>
</evidence>
<keyword evidence="1" id="KW-0472">Membrane</keyword>
<dbReference type="RefSeq" id="WP_207675509.1">
    <property type="nucleotide sequence ID" value="NZ_JAFREM010000033.1"/>
</dbReference>
<evidence type="ECO:0000313" key="4">
    <source>
        <dbReference type="Proteomes" id="UP000664601"/>
    </source>
</evidence>
<name>A0ABS3LFU9_9ENTE</name>
<feature type="transmembrane region" description="Helical" evidence="1">
    <location>
        <begin position="9"/>
        <end position="28"/>
    </location>
</feature>
<keyword evidence="4" id="KW-1185">Reference proteome</keyword>
<feature type="transmembrane region" description="Helical" evidence="1">
    <location>
        <begin position="63"/>
        <end position="81"/>
    </location>
</feature>
<dbReference type="InterPro" id="IPR006976">
    <property type="entry name" value="VanZ-like"/>
</dbReference>
<dbReference type="Pfam" id="PF04892">
    <property type="entry name" value="VanZ"/>
    <property type="match status" value="1"/>
</dbReference>
<comment type="caution">
    <text evidence="3">The sequence shown here is derived from an EMBL/GenBank/DDBJ whole genome shotgun (WGS) entry which is preliminary data.</text>
</comment>
<proteinExistence type="predicted"/>
<protein>
    <submittedName>
        <fullName evidence="3">VanZ family protein</fullName>
    </submittedName>
</protein>
<organism evidence="3 4">
    <name type="scientific">Candidatus Enterococcus moelleringii</name>
    <dbReference type="NCBI Taxonomy" id="2815325"/>
    <lineage>
        <taxon>Bacteria</taxon>
        <taxon>Bacillati</taxon>
        <taxon>Bacillota</taxon>
        <taxon>Bacilli</taxon>
        <taxon>Lactobacillales</taxon>
        <taxon>Enterococcaceae</taxon>
        <taxon>Enterococcus</taxon>
    </lineage>
</organism>
<feature type="transmembrane region" description="Helical" evidence="1">
    <location>
        <begin position="117"/>
        <end position="134"/>
    </location>
</feature>